<comment type="caution">
    <text evidence="2">The sequence shown here is derived from an EMBL/GenBank/DDBJ whole genome shotgun (WGS) entry which is preliminary data.</text>
</comment>
<protein>
    <submittedName>
        <fullName evidence="2">Arginase family protein</fullName>
    </submittedName>
</protein>
<feature type="domain" description="VapC45 PIN like" evidence="1">
    <location>
        <begin position="14"/>
        <end position="95"/>
    </location>
</feature>
<dbReference type="Pfam" id="PF18478">
    <property type="entry name" value="PIN_10"/>
    <property type="match status" value="1"/>
</dbReference>
<organism evidence="2 3">
    <name type="scientific">Actinomadura syzygii</name>
    <dbReference type="NCBI Taxonomy" id="1427538"/>
    <lineage>
        <taxon>Bacteria</taxon>
        <taxon>Bacillati</taxon>
        <taxon>Actinomycetota</taxon>
        <taxon>Actinomycetes</taxon>
        <taxon>Streptosporangiales</taxon>
        <taxon>Thermomonosporaceae</taxon>
        <taxon>Actinomadura</taxon>
    </lineage>
</organism>
<keyword evidence="3" id="KW-1185">Reference proteome</keyword>
<dbReference type="AlphaFoldDB" id="A0A5D0TM26"/>
<gene>
    <name evidence="2" type="ORF">FXF65_43265</name>
</gene>
<dbReference type="EMBL" id="VSFF01000025">
    <property type="protein sequence ID" value="TYC07321.1"/>
    <property type="molecule type" value="Genomic_DNA"/>
</dbReference>
<reference evidence="2 3" key="1">
    <citation type="submission" date="2019-08" db="EMBL/GenBank/DDBJ databases">
        <title>Actinomadura sp. nov. CYP1-5 isolated from mountain soil.</title>
        <authorList>
            <person name="Songsumanus A."/>
            <person name="Kuncharoen N."/>
            <person name="Kudo T."/>
            <person name="Yuki M."/>
            <person name="Igarashi Y."/>
            <person name="Tanasupawat S."/>
        </authorList>
    </citation>
    <scope>NUCLEOTIDE SEQUENCE [LARGE SCALE GENOMIC DNA]</scope>
    <source>
        <strain evidence="2 3">GKU157</strain>
    </source>
</reference>
<accession>A0A5D0TM26</accession>
<proteinExistence type="predicted"/>
<evidence type="ECO:0000313" key="2">
    <source>
        <dbReference type="EMBL" id="TYC07321.1"/>
    </source>
</evidence>
<dbReference type="Proteomes" id="UP000322634">
    <property type="component" value="Unassembled WGS sequence"/>
</dbReference>
<dbReference type="RefSeq" id="WP_148356311.1">
    <property type="nucleotide sequence ID" value="NZ_JBHSBF010000058.1"/>
</dbReference>
<sequence length="147" mass="16549">MPEEATTRPTDLCFFTDRGLGSRLLPNALREAGWVLETMDERYGKAQSQRISDRQWIEEATLNGDVILCKDLRIATNELEAQAVYMTGARVFGLANRRLTGPQMIDTFLTRRSEITEVSLRAQGPYVMSVSLEHALKRLKLAYPAAS</sequence>
<evidence type="ECO:0000313" key="3">
    <source>
        <dbReference type="Proteomes" id="UP000322634"/>
    </source>
</evidence>
<dbReference type="OrthoDB" id="5116334at2"/>
<dbReference type="InterPro" id="IPR041375">
    <property type="entry name" value="VapC45_PIN-like"/>
</dbReference>
<name>A0A5D0TM26_9ACTN</name>
<evidence type="ECO:0000259" key="1">
    <source>
        <dbReference type="Pfam" id="PF18478"/>
    </source>
</evidence>